<dbReference type="RefSeq" id="WP_099557368.1">
    <property type="nucleotide sequence ID" value="NZ_LT960614.1"/>
</dbReference>
<protein>
    <submittedName>
        <fullName evidence="2">Membrane fusogenic activity</fullName>
    </submittedName>
</protein>
<feature type="region of interest" description="Disordered" evidence="1">
    <location>
        <begin position="82"/>
        <end position="107"/>
    </location>
</feature>
<dbReference type="Proteomes" id="UP000223606">
    <property type="component" value="Chromosome 1"/>
</dbReference>
<organism evidence="2 3">
    <name type="scientific">Hartmannibacter diazotrophicus</name>
    <dbReference type="NCBI Taxonomy" id="1482074"/>
    <lineage>
        <taxon>Bacteria</taxon>
        <taxon>Pseudomonadati</taxon>
        <taxon>Pseudomonadota</taxon>
        <taxon>Alphaproteobacteria</taxon>
        <taxon>Hyphomicrobiales</taxon>
        <taxon>Pleomorphomonadaceae</taxon>
        <taxon>Hartmannibacter</taxon>
    </lineage>
</organism>
<reference evidence="3" key="1">
    <citation type="submission" date="2017-09" db="EMBL/GenBank/DDBJ databases">
        <title>Genome sequence of Nannocystis excedens DSM 71.</title>
        <authorList>
            <person name="Blom J."/>
        </authorList>
    </citation>
    <scope>NUCLEOTIDE SEQUENCE [LARGE SCALE GENOMIC DNA]</scope>
    <source>
        <strain evidence="3">type strain: E19</strain>
    </source>
</reference>
<dbReference type="AlphaFoldDB" id="A0A2C9DA45"/>
<evidence type="ECO:0000256" key="1">
    <source>
        <dbReference type="SAM" id="MobiDB-lite"/>
    </source>
</evidence>
<sequence>MSQTQGRLFEEFAKLMQDAAGVAQGAQREMTTMFRAQGERIASEMDLARKEDVEIVRELAAKALAEIDRLNGRVAELEARLEEAEGGAGAPKKAARAKTTKAAKADD</sequence>
<dbReference type="KEGG" id="hdi:HDIA_3518"/>
<keyword evidence="3" id="KW-1185">Reference proteome</keyword>
<gene>
    <name evidence="2" type="ORF">HDIA_3518</name>
</gene>
<dbReference type="Pfam" id="PF04380">
    <property type="entry name" value="BMFP"/>
    <property type="match status" value="1"/>
</dbReference>
<evidence type="ECO:0000313" key="3">
    <source>
        <dbReference type="Proteomes" id="UP000223606"/>
    </source>
</evidence>
<dbReference type="OrthoDB" id="7392124at2"/>
<name>A0A2C9DA45_9HYPH</name>
<accession>A0A2C9DA45</accession>
<dbReference type="InterPro" id="IPR007475">
    <property type="entry name" value="UbiK"/>
</dbReference>
<dbReference type="EMBL" id="LT960614">
    <property type="protein sequence ID" value="SON57059.1"/>
    <property type="molecule type" value="Genomic_DNA"/>
</dbReference>
<evidence type="ECO:0000313" key="2">
    <source>
        <dbReference type="EMBL" id="SON57059.1"/>
    </source>
</evidence>
<proteinExistence type="predicted"/>